<comment type="caution">
    <text evidence="8">The sequence shown here is derived from an EMBL/GenBank/DDBJ whole genome shotgun (WGS) entry which is preliminary data.</text>
</comment>
<feature type="domain" description="RNA polymerase sigma-70 region 2" evidence="6">
    <location>
        <begin position="27"/>
        <end position="93"/>
    </location>
</feature>
<keyword evidence="9" id="KW-1185">Reference proteome</keyword>
<gene>
    <name evidence="8" type="ORF">EDD33_1745</name>
</gene>
<feature type="region of interest" description="Disordered" evidence="5">
    <location>
        <begin position="167"/>
        <end position="194"/>
    </location>
</feature>
<dbReference type="Pfam" id="PF04542">
    <property type="entry name" value="Sigma70_r2"/>
    <property type="match status" value="1"/>
</dbReference>
<dbReference type="EMBL" id="RKHO01000001">
    <property type="protein sequence ID" value="ROR90896.1"/>
    <property type="molecule type" value="Genomic_DNA"/>
</dbReference>
<evidence type="ECO:0000259" key="7">
    <source>
        <dbReference type="Pfam" id="PF08281"/>
    </source>
</evidence>
<dbReference type="InterPro" id="IPR036388">
    <property type="entry name" value="WH-like_DNA-bd_sf"/>
</dbReference>
<dbReference type="Gene3D" id="1.10.10.10">
    <property type="entry name" value="Winged helix-like DNA-binding domain superfamily/Winged helix DNA-binding domain"/>
    <property type="match status" value="1"/>
</dbReference>
<dbReference type="Gene3D" id="1.10.1740.10">
    <property type="match status" value="1"/>
</dbReference>
<dbReference type="GO" id="GO:0016987">
    <property type="term" value="F:sigma factor activity"/>
    <property type="evidence" value="ECO:0007669"/>
    <property type="project" value="UniProtKB-KW"/>
</dbReference>
<keyword evidence="2" id="KW-0805">Transcription regulation</keyword>
<feature type="domain" description="RNA polymerase sigma factor 70 region 4 type 2" evidence="7">
    <location>
        <begin position="126"/>
        <end position="177"/>
    </location>
</feature>
<sequence length="194" mass="21608">MTDHQDLSDAELFAASVATPRLFGAVFDRHAPEILRYLTRRVGPQDAEDLLSQTFLVALEKRASFDQGAETARPWLYGIASNVLLRRQRDEVRFLRALARVSGEPDEANFEEAAAQRVDARSESAALAAGLASLSPGDRNVLLLVVWADLSHQQISRALGIPVGTVKSRTHRARQQLRRHLEPSTRLERTPRHG</sequence>
<dbReference type="InterPro" id="IPR039425">
    <property type="entry name" value="RNA_pol_sigma-70-like"/>
</dbReference>
<dbReference type="RefSeq" id="WP_123393204.1">
    <property type="nucleotide sequence ID" value="NZ_RKHO01000001.1"/>
</dbReference>
<dbReference type="GO" id="GO:0003677">
    <property type="term" value="F:DNA binding"/>
    <property type="evidence" value="ECO:0007669"/>
    <property type="project" value="InterPro"/>
</dbReference>
<evidence type="ECO:0000259" key="6">
    <source>
        <dbReference type="Pfam" id="PF04542"/>
    </source>
</evidence>
<dbReference type="PANTHER" id="PTHR43133:SF25">
    <property type="entry name" value="RNA POLYMERASE SIGMA FACTOR RFAY-RELATED"/>
    <property type="match status" value="1"/>
</dbReference>
<evidence type="ECO:0000256" key="5">
    <source>
        <dbReference type="SAM" id="MobiDB-lite"/>
    </source>
</evidence>
<name>A0A3N2CTW7_9ACTN</name>
<feature type="compositionally biased region" description="Basic residues" evidence="5">
    <location>
        <begin position="168"/>
        <end position="178"/>
    </location>
</feature>
<organism evidence="8 9">
    <name type="scientific">Nocardioides aurantiacus</name>
    <dbReference type="NCBI Taxonomy" id="86796"/>
    <lineage>
        <taxon>Bacteria</taxon>
        <taxon>Bacillati</taxon>
        <taxon>Actinomycetota</taxon>
        <taxon>Actinomycetes</taxon>
        <taxon>Propionibacteriales</taxon>
        <taxon>Nocardioidaceae</taxon>
        <taxon>Nocardioides</taxon>
    </lineage>
</organism>
<reference evidence="8 9" key="1">
    <citation type="submission" date="2018-11" db="EMBL/GenBank/DDBJ databases">
        <title>Sequencing the genomes of 1000 actinobacteria strains.</title>
        <authorList>
            <person name="Klenk H.-P."/>
        </authorList>
    </citation>
    <scope>NUCLEOTIDE SEQUENCE [LARGE SCALE GENOMIC DNA]</scope>
    <source>
        <strain evidence="8 9">DSM 12652</strain>
    </source>
</reference>
<dbReference type="SUPFAM" id="SSF88946">
    <property type="entry name" value="Sigma2 domain of RNA polymerase sigma factors"/>
    <property type="match status" value="1"/>
</dbReference>
<proteinExistence type="inferred from homology"/>
<dbReference type="InterPro" id="IPR007627">
    <property type="entry name" value="RNA_pol_sigma70_r2"/>
</dbReference>
<evidence type="ECO:0000256" key="2">
    <source>
        <dbReference type="ARBA" id="ARBA00023015"/>
    </source>
</evidence>
<dbReference type="SUPFAM" id="SSF88659">
    <property type="entry name" value="Sigma3 and sigma4 domains of RNA polymerase sigma factors"/>
    <property type="match status" value="1"/>
</dbReference>
<evidence type="ECO:0000256" key="4">
    <source>
        <dbReference type="ARBA" id="ARBA00023163"/>
    </source>
</evidence>
<dbReference type="CDD" id="cd06171">
    <property type="entry name" value="Sigma70_r4"/>
    <property type="match status" value="1"/>
</dbReference>
<dbReference type="Proteomes" id="UP000281738">
    <property type="component" value="Unassembled WGS sequence"/>
</dbReference>
<dbReference type="OrthoDB" id="5518337at2"/>
<dbReference type="PANTHER" id="PTHR43133">
    <property type="entry name" value="RNA POLYMERASE ECF-TYPE SIGMA FACTO"/>
    <property type="match status" value="1"/>
</dbReference>
<dbReference type="InterPro" id="IPR014284">
    <property type="entry name" value="RNA_pol_sigma-70_dom"/>
</dbReference>
<dbReference type="InterPro" id="IPR013325">
    <property type="entry name" value="RNA_pol_sigma_r2"/>
</dbReference>
<protein>
    <submittedName>
        <fullName evidence="8">RNA polymerase sigma-70 factor (ECF subfamily)</fullName>
    </submittedName>
</protein>
<evidence type="ECO:0000313" key="8">
    <source>
        <dbReference type="EMBL" id="ROR90896.1"/>
    </source>
</evidence>
<evidence type="ECO:0000256" key="1">
    <source>
        <dbReference type="ARBA" id="ARBA00010641"/>
    </source>
</evidence>
<dbReference type="InterPro" id="IPR013324">
    <property type="entry name" value="RNA_pol_sigma_r3/r4-like"/>
</dbReference>
<dbReference type="Pfam" id="PF08281">
    <property type="entry name" value="Sigma70_r4_2"/>
    <property type="match status" value="1"/>
</dbReference>
<feature type="compositionally biased region" description="Basic and acidic residues" evidence="5">
    <location>
        <begin position="179"/>
        <end position="194"/>
    </location>
</feature>
<dbReference type="NCBIfam" id="TIGR02937">
    <property type="entry name" value="sigma70-ECF"/>
    <property type="match status" value="1"/>
</dbReference>
<evidence type="ECO:0000256" key="3">
    <source>
        <dbReference type="ARBA" id="ARBA00023082"/>
    </source>
</evidence>
<dbReference type="GO" id="GO:0006352">
    <property type="term" value="P:DNA-templated transcription initiation"/>
    <property type="evidence" value="ECO:0007669"/>
    <property type="project" value="InterPro"/>
</dbReference>
<dbReference type="InterPro" id="IPR013249">
    <property type="entry name" value="RNA_pol_sigma70_r4_t2"/>
</dbReference>
<comment type="similarity">
    <text evidence="1">Belongs to the sigma-70 factor family. ECF subfamily.</text>
</comment>
<keyword evidence="3" id="KW-0731">Sigma factor</keyword>
<dbReference type="AlphaFoldDB" id="A0A3N2CTW7"/>
<accession>A0A3N2CTW7</accession>
<keyword evidence="4" id="KW-0804">Transcription</keyword>
<evidence type="ECO:0000313" key="9">
    <source>
        <dbReference type="Proteomes" id="UP000281738"/>
    </source>
</evidence>